<dbReference type="OrthoDB" id="9760604at2"/>
<feature type="transmembrane region" description="Helical" evidence="1">
    <location>
        <begin position="61"/>
        <end position="81"/>
    </location>
</feature>
<reference evidence="2 3" key="1">
    <citation type="journal article" date="2017" name="Int. J. Syst. Evol. Microbiol.">
        <title>Arachidicoccus ginsenosidivorans sp. nov., with ginsenoside-converting activity isolated from ginseng cultivating soil.</title>
        <authorList>
            <person name="Siddiqi M.Z."/>
            <person name="Aslam Z."/>
            <person name="Im W.T."/>
        </authorList>
    </citation>
    <scope>NUCLEOTIDE SEQUENCE [LARGE SCALE GENOMIC DNA]</scope>
    <source>
        <strain evidence="2 3">Gsoil 809</strain>
    </source>
</reference>
<dbReference type="AlphaFoldDB" id="A0A5B8VL70"/>
<name>A0A5B8VL70_9BACT</name>
<protein>
    <submittedName>
        <fullName evidence="2">Efflux RND transporter permease subunit</fullName>
    </submittedName>
</protein>
<feature type="transmembrane region" description="Helical" evidence="1">
    <location>
        <begin position="27"/>
        <end position="46"/>
    </location>
</feature>
<dbReference type="KEGG" id="agi:FSB73_06395"/>
<dbReference type="GO" id="GO:0042910">
    <property type="term" value="F:xenobiotic transmembrane transporter activity"/>
    <property type="evidence" value="ECO:0007669"/>
    <property type="project" value="TreeGrafter"/>
</dbReference>
<keyword evidence="3" id="KW-1185">Reference proteome</keyword>
<dbReference type="PANTHER" id="PTHR32063:SF19">
    <property type="entry name" value="CATION EFFLUX SYSTEM PROTEIN CUSA"/>
    <property type="match status" value="1"/>
</dbReference>
<organism evidence="2 3">
    <name type="scientific">Arachidicoccus ginsenosidivorans</name>
    <dbReference type="NCBI Taxonomy" id="496057"/>
    <lineage>
        <taxon>Bacteria</taxon>
        <taxon>Pseudomonadati</taxon>
        <taxon>Bacteroidota</taxon>
        <taxon>Chitinophagia</taxon>
        <taxon>Chitinophagales</taxon>
        <taxon>Chitinophagaceae</taxon>
        <taxon>Arachidicoccus</taxon>
    </lineage>
</organism>
<sequence>MNTSNKISNKERIAIIEKSAKQVGKPVVHAILIIVVSFIPVFLLTGQEGKLFHPLAWTKTLVMASSMILAITLIPVLMVLLMRGKMRPESKNPVSNFFVRLYEPVLSWCLKWKKTVLTVNILALLLSVFLLTRMGSEFMPPLDEGTILFMPVALPDASNAEMKRILQVQDKIISSFPEVKNVLGKAGRISSATDNAPISMVETIVLLKPKSEWRTGMTKDKIISQLNEKLQIPGITNGWTQPIINRINMLSTGIRTDVGVKIFGQNLDTIYRLGQMIAGELKGIKGIADLYPEQITGGKYLNIEVNKDAIGRYGLTTDDVNSIVQSALGGMNVGQIYQGRERFSVNIRLAQDWRGSLDDIKGTLVQTKNGPLPLSDVASISLKDGPSMISSENALLRGTVLFDVRGRDLGGTVKEAMQKLDKTLALPKGYFINWSGQWENQLHAQKTLELIIPVAILLILLILYFTFHDLRDAFNTILSVPFAFVGGILMVYLWGENLSVAVAVGFIALFGVAVETGVVMMIYLEEAMQRMVREKGTAIDVVTLRHYVLEGAVKRLRPKLMTVCVALFGLVPVLWSNGTGIELMRPVALPMIGGMVTSAISILLVMPIIFELFKENELKKYGNIKVKDSL</sequence>
<dbReference type="SUPFAM" id="SSF82714">
    <property type="entry name" value="Multidrug efflux transporter AcrB TolC docking domain, DN and DC subdomains"/>
    <property type="match status" value="1"/>
</dbReference>
<dbReference type="Gene3D" id="3.30.2090.10">
    <property type="entry name" value="Multidrug efflux transporter AcrB TolC docking domain, DN and DC subdomains"/>
    <property type="match status" value="1"/>
</dbReference>
<feature type="transmembrane region" description="Helical" evidence="1">
    <location>
        <begin position="116"/>
        <end position="134"/>
    </location>
</feature>
<evidence type="ECO:0000313" key="2">
    <source>
        <dbReference type="EMBL" id="QEC71356.1"/>
    </source>
</evidence>
<dbReference type="RefSeq" id="WP_146780665.1">
    <property type="nucleotide sequence ID" value="NZ_CP042434.1"/>
</dbReference>
<dbReference type="Pfam" id="PF00873">
    <property type="entry name" value="ACR_tran"/>
    <property type="match status" value="1"/>
</dbReference>
<keyword evidence="1" id="KW-0812">Transmembrane</keyword>
<feature type="transmembrane region" description="Helical" evidence="1">
    <location>
        <begin position="474"/>
        <end position="494"/>
    </location>
</feature>
<dbReference type="GO" id="GO:0005886">
    <property type="term" value="C:plasma membrane"/>
    <property type="evidence" value="ECO:0007669"/>
    <property type="project" value="TreeGrafter"/>
</dbReference>
<feature type="transmembrane region" description="Helical" evidence="1">
    <location>
        <begin position="560"/>
        <end position="576"/>
    </location>
</feature>
<dbReference type="SUPFAM" id="SSF82866">
    <property type="entry name" value="Multidrug efflux transporter AcrB transmembrane domain"/>
    <property type="match status" value="2"/>
</dbReference>
<dbReference type="Gene3D" id="1.20.1640.10">
    <property type="entry name" value="Multidrug efflux transporter AcrB transmembrane domain"/>
    <property type="match status" value="2"/>
</dbReference>
<evidence type="ECO:0000256" key="1">
    <source>
        <dbReference type="SAM" id="Phobius"/>
    </source>
</evidence>
<feature type="transmembrane region" description="Helical" evidence="1">
    <location>
        <begin position="500"/>
        <end position="524"/>
    </location>
</feature>
<feature type="transmembrane region" description="Helical" evidence="1">
    <location>
        <begin position="588"/>
        <end position="610"/>
    </location>
</feature>
<keyword evidence="1" id="KW-0472">Membrane</keyword>
<evidence type="ECO:0000313" key="3">
    <source>
        <dbReference type="Proteomes" id="UP000321291"/>
    </source>
</evidence>
<keyword evidence="1" id="KW-1133">Transmembrane helix</keyword>
<accession>A0A5B8VL70</accession>
<feature type="transmembrane region" description="Helical" evidence="1">
    <location>
        <begin position="450"/>
        <end position="467"/>
    </location>
</feature>
<gene>
    <name evidence="2" type="ORF">FSB73_06395</name>
</gene>
<dbReference type="PRINTS" id="PR00702">
    <property type="entry name" value="ACRIFLAVINRP"/>
</dbReference>
<dbReference type="PANTHER" id="PTHR32063">
    <property type="match status" value="1"/>
</dbReference>
<dbReference type="InterPro" id="IPR027463">
    <property type="entry name" value="AcrB_DN_DC_subdom"/>
</dbReference>
<dbReference type="InterPro" id="IPR001036">
    <property type="entry name" value="Acrflvin-R"/>
</dbReference>
<proteinExistence type="predicted"/>
<dbReference type="EMBL" id="CP042434">
    <property type="protein sequence ID" value="QEC71356.1"/>
    <property type="molecule type" value="Genomic_DNA"/>
</dbReference>
<dbReference type="Proteomes" id="UP000321291">
    <property type="component" value="Chromosome"/>
</dbReference>